<dbReference type="GO" id="GO:0060074">
    <property type="term" value="P:synapse maturation"/>
    <property type="evidence" value="ECO:0007669"/>
    <property type="project" value="Ensembl"/>
</dbReference>
<evidence type="ECO:0000256" key="2">
    <source>
        <dbReference type="ARBA" id="ARBA00022622"/>
    </source>
</evidence>
<reference evidence="19" key="3">
    <citation type="submission" date="2025-09" db="UniProtKB">
        <authorList>
            <consortium name="Ensembl"/>
        </authorList>
    </citation>
    <scope>IDENTIFICATION</scope>
</reference>
<evidence type="ECO:0000256" key="13">
    <source>
        <dbReference type="ARBA" id="ARBA00060493"/>
    </source>
</evidence>
<dbReference type="GeneID" id="100543694"/>
<reference evidence="19 20" key="1">
    <citation type="journal article" date="2010" name="PLoS Biol.">
        <title>Multi-platform next-generation sequencing of the domestic turkey (Meleagris gallopavo): genome assembly and analysis.</title>
        <authorList>
            <person name="Dalloul R.A."/>
            <person name="Long J.A."/>
            <person name="Zimin A.V."/>
            <person name="Aslam L."/>
            <person name="Beal K."/>
            <person name="Blomberg L.A."/>
            <person name="Bouffard P."/>
            <person name="Burt D.W."/>
            <person name="Crasta O."/>
            <person name="Crooijmans R.P."/>
            <person name="Cooper K."/>
            <person name="Coulombe R.A."/>
            <person name="De S."/>
            <person name="Delany M.E."/>
            <person name="Dodgson J.B."/>
            <person name="Dong J.J."/>
            <person name="Evans C."/>
            <person name="Frederickson K.M."/>
            <person name="Flicek P."/>
            <person name="Florea L."/>
            <person name="Folkerts O."/>
            <person name="Groenen M.A."/>
            <person name="Harkins T.T."/>
            <person name="Herrero J."/>
            <person name="Hoffmann S."/>
            <person name="Megens H.J."/>
            <person name="Jiang A."/>
            <person name="de Jong P."/>
            <person name="Kaiser P."/>
            <person name="Kim H."/>
            <person name="Kim K.W."/>
            <person name="Kim S."/>
            <person name="Langenberger D."/>
            <person name="Lee M.K."/>
            <person name="Lee T."/>
            <person name="Mane S."/>
            <person name="Marcais G."/>
            <person name="Marz M."/>
            <person name="McElroy A.P."/>
            <person name="Modise T."/>
            <person name="Nefedov M."/>
            <person name="Notredame C."/>
            <person name="Paton I.R."/>
            <person name="Payne W.S."/>
            <person name="Pertea G."/>
            <person name="Prickett D."/>
            <person name="Puiu D."/>
            <person name="Qioa D."/>
            <person name="Raineri E."/>
            <person name="Ruffier M."/>
            <person name="Salzberg S.L."/>
            <person name="Schatz M.C."/>
            <person name="Scheuring C."/>
            <person name="Schmidt C.J."/>
            <person name="Schroeder S."/>
            <person name="Searle S.M."/>
            <person name="Smith E.J."/>
            <person name="Smith J."/>
            <person name="Sonstegard T.S."/>
            <person name="Stadler P.F."/>
            <person name="Tafer H."/>
            <person name="Tu Z.J."/>
            <person name="Van Tassell C.P."/>
            <person name="Vilella A.J."/>
            <person name="Williams K.P."/>
            <person name="Yorke J.A."/>
            <person name="Zhang L."/>
            <person name="Zhang H.B."/>
            <person name="Zhang X."/>
            <person name="Zhang Y."/>
            <person name="Reed K.M."/>
        </authorList>
    </citation>
    <scope>NUCLEOTIDE SEQUENCE [LARGE SCALE GENOMIC DNA]</scope>
</reference>
<dbReference type="OrthoDB" id="9940999at2759"/>
<dbReference type="AlphaFoldDB" id="A0A803YD27"/>
<dbReference type="SUPFAM" id="SSF48726">
    <property type="entry name" value="Immunoglobulin"/>
    <property type="match status" value="3"/>
</dbReference>
<evidence type="ECO:0000256" key="15">
    <source>
        <dbReference type="ARBA" id="ARBA00069707"/>
    </source>
</evidence>
<dbReference type="Bgee" id="ENSMGAG00000000708">
    <property type="expression patterns" value="Expressed in brain and 8 other cell types or tissues"/>
</dbReference>
<feature type="domain" description="Ig-like" evidence="18">
    <location>
        <begin position="143"/>
        <end position="325"/>
    </location>
</feature>
<protein>
    <recommendedName>
        <fullName evidence="15">Immunoglobulin superfamily member 21</fullName>
    </recommendedName>
</protein>
<keyword evidence="20" id="KW-1185">Reference proteome</keyword>
<evidence type="ECO:0000256" key="11">
    <source>
        <dbReference type="ARBA" id="ARBA00023319"/>
    </source>
</evidence>
<dbReference type="RefSeq" id="XP_031412476.1">
    <property type="nucleotide sequence ID" value="XM_031556616.1"/>
</dbReference>
<dbReference type="GO" id="GO:0007157">
    <property type="term" value="P:heterophilic cell-cell adhesion via plasma membrane cell adhesion molecules"/>
    <property type="evidence" value="ECO:0007669"/>
    <property type="project" value="TreeGrafter"/>
</dbReference>
<dbReference type="InterPro" id="IPR007110">
    <property type="entry name" value="Ig-like_dom"/>
</dbReference>
<evidence type="ECO:0000256" key="16">
    <source>
        <dbReference type="SAM" id="MobiDB-lite"/>
    </source>
</evidence>
<dbReference type="InterPro" id="IPR013783">
    <property type="entry name" value="Ig-like_fold"/>
</dbReference>
<dbReference type="PANTHER" id="PTHR23277">
    <property type="entry name" value="NECTIN-RELATED"/>
    <property type="match status" value="1"/>
</dbReference>
<keyword evidence="8" id="KW-0325">Glycoprotein</keyword>
<evidence type="ECO:0000256" key="8">
    <source>
        <dbReference type="ARBA" id="ARBA00023180"/>
    </source>
</evidence>
<dbReference type="GO" id="GO:0007156">
    <property type="term" value="P:homophilic cell adhesion via plasma membrane adhesion molecules"/>
    <property type="evidence" value="ECO:0007669"/>
    <property type="project" value="TreeGrafter"/>
</dbReference>
<dbReference type="FunFam" id="2.60.40.10:FF:000509">
    <property type="entry name" value="Immunoglobin superfamily member 21"/>
    <property type="match status" value="1"/>
</dbReference>
<evidence type="ECO:0000256" key="6">
    <source>
        <dbReference type="ARBA" id="ARBA00023136"/>
    </source>
</evidence>
<dbReference type="KEGG" id="mgp:100543694"/>
<evidence type="ECO:0000256" key="9">
    <source>
        <dbReference type="ARBA" id="ARBA00023257"/>
    </source>
</evidence>
<proteinExistence type="predicted"/>
<keyword evidence="4" id="KW-0677">Repeat</keyword>
<keyword evidence="10" id="KW-0449">Lipoprotein</keyword>
<evidence type="ECO:0000313" key="19">
    <source>
        <dbReference type="Ensembl" id="ENSMGAP00000029674.1"/>
    </source>
</evidence>
<dbReference type="FunFam" id="2.60.40.10:FF:000858">
    <property type="entry name" value="Immunoglobin superfamily member 21"/>
    <property type="match status" value="1"/>
</dbReference>
<dbReference type="GO" id="GO:0042734">
    <property type="term" value="C:presynaptic membrane"/>
    <property type="evidence" value="ECO:0007669"/>
    <property type="project" value="Ensembl"/>
</dbReference>
<keyword evidence="11" id="KW-0393">Immunoglobulin domain</keyword>
<dbReference type="GO" id="GO:0005912">
    <property type="term" value="C:adherens junction"/>
    <property type="evidence" value="ECO:0007669"/>
    <property type="project" value="TreeGrafter"/>
</dbReference>
<evidence type="ECO:0000256" key="5">
    <source>
        <dbReference type="ARBA" id="ARBA00023018"/>
    </source>
</evidence>
<feature type="domain" description="Ig-like" evidence="18">
    <location>
        <begin position="8"/>
        <end position="131"/>
    </location>
</feature>
<dbReference type="Proteomes" id="UP000001645">
    <property type="component" value="Chromosome 23"/>
</dbReference>
<organism evidence="19 20">
    <name type="scientific">Meleagris gallopavo</name>
    <name type="common">Wild turkey</name>
    <dbReference type="NCBI Taxonomy" id="9103"/>
    <lineage>
        <taxon>Eukaryota</taxon>
        <taxon>Metazoa</taxon>
        <taxon>Chordata</taxon>
        <taxon>Craniata</taxon>
        <taxon>Vertebrata</taxon>
        <taxon>Euteleostomi</taxon>
        <taxon>Archelosauria</taxon>
        <taxon>Archosauria</taxon>
        <taxon>Dinosauria</taxon>
        <taxon>Saurischia</taxon>
        <taxon>Theropoda</taxon>
        <taxon>Coelurosauria</taxon>
        <taxon>Aves</taxon>
        <taxon>Neognathae</taxon>
        <taxon>Galloanserae</taxon>
        <taxon>Galliformes</taxon>
        <taxon>Phasianidae</taxon>
        <taxon>Meleagridinae</taxon>
        <taxon>Meleagris</taxon>
    </lineage>
</organism>
<sequence length="519" mass="57460">MRTMSPLPLFLLLLWDLLDLALAYLTVSIEPLPPVVVGDAVTLKCNFKTDGKMREIVWYRVTDGGTIKQKIFTFDAMFSTNFSHMENYRKREDLVYQSTVRLPEVRISDNGPYECHVGIYDRATREKVVLASSNIFLNVMAPPTSISVIAADTPAPFSRYQAQNFTLVCVVSGGKPAPLVYFKRDGEPIEATPLPEPPAATRNWAPRNLLHRDLDDTKVPQSLAEGEMGGGPPNTAEPPRGLTAERGPTAEAIPETVVSREFPRWVHVAEPIYYFRHTHVPISDGTVEARATLTWTLNPQIDNEALFSCEVKHPALSMPMQSEVTLVAPKGPKIIMTPVRARVGDTVRILVQGFQNEVFPEPLFTWTRVGSRLLDGSAEHAGKELVLERVPAELNGSMYRCTAQNPLGSTDTHTRLIVFENPNIPRGTEDSNAMQGQVCSRGPGWMGIRRISSSAFILKQKEPSIRIPAGKKGCQLLNPQRYKPAALCSKHWTRASASSCQGLCPTTTRAARRIHPAVC</sequence>
<keyword evidence="6" id="KW-0472">Membrane</keyword>
<evidence type="ECO:0000256" key="3">
    <source>
        <dbReference type="ARBA" id="ARBA00022729"/>
    </source>
</evidence>
<reference evidence="19" key="2">
    <citation type="submission" date="2025-08" db="UniProtKB">
        <authorList>
            <consortium name="Ensembl"/>
        </authorList>
    </citation>
    <scope>IDENTIFICATION</scope>
</reference>
<evidence type="ECO:0000313" key="20">
    <source>
        <dbReference type="Proteomes" id="UP000001645"/>
    </source>
</evidence>
<dbReference type="InterPro" id="IPR013106">
    <property type="entry name" value="Ig_V-set"/>
</dbReference>
<comment type="subunit">
    <text evidence="14">Interacts (Ig-like 1 domain) with NRXN2 (via Laminin G-like 1 domain) in a trans-interaction manner.</text>
</comment>
<dbReference type="Pfam" id="PF07686">
    <property type="entry name" value="V-set"/>
    <property type="match status" value="1"/>
</dbReference>
<comment type="subcellular location">
    <subcellularLocation>
        <location evidence="13">Postsynaptic cell membrane</location>
        <topology evidence="13">Lipid-anchor</topology>
        <topology evidence="13">GPI-anchor</topology>
    </subcellularLocation>
</comment>
<dbReference type="PANTHER" id="PTHR23277:SF121">
    <property type="entry name" value="IMMUNOGLOBULIN SUPERFAMILY MEMBER 21"/>
    <property type="match status" value="1"/>
</dbReference>
<feature type="chain" id="PRO_5032743174" description="Immunoglobulin superfamily member 21" evidence="17">
    <location>
        <begin position="24"/>
        <end position="519"/>
    </location>
</feature>
<evidence type="ECO:0000256" key="7">
    <source>
        <dbReference type="ARBA" id="ARBA00023157"/>
    </source>
</evidence>
<keyword evidence="1" id="KW-1003">Cell membrane</keyword>
<dbReference type="Gene3D" id="2.60.40.10">
    <property type="entry name" value="Immunoglobulins"/>
    <property type="match status" value="3"/>
</dbReference>
<keyword evidence="3 17" id="KW-0732">Signal</keyword>
<keyword evidence="9" id="KW-0628">Postsynaptic cell membrane</keyword>
<dbReference type="InterPro" id="IPR036179">
    <property type="entry name" value="Ig-like_dom_sf"/>
</dbReference>
<dbReference type="SMART" id="SM00409">
    <property type="entry name" value="IG"/>
    <property type="match status" value="2"/>
</dbReference>
<evidence type="ECO:0000256" key="1">
    <source>
        <dbReference type="ARBA" id="ARBA00022475"/>
    </source>
</evidence>
<dbReference type="PROSITE" id="PS50835">
    <property type="entry name" value="IG_LIKE"/>
    <property type="match status" value="3"/>
</dbReference>
<keyword evidence="5" id="KW-0770">Synapse</keyword>
<dbReference type="CTD" id="84966"/>
<dbReference type="GO" id="GO:0099550">
    <property type="term" value="P:trans-synaptic signaling, modulating synaptic transmission"/>
    <property type="evidence" value="ECO:0007669"/>
    <property type="project" value="Ensembl"/>
</dbReference>
<keyword evidence="2" id="KW-0336">GPI-anchor</keyword>
<evidence type="ECO:0000256" key="10">
    <source>
        <dbReference type="ARBA" id="ARBA00023288"/>
    </source>
</evidence>
<keyword evidence="7" id="KW-1015">Disulfide bond</keyword>
<comment type="function">
    <text evidence="12">Involved in synaptic inhibition in the brain. Selectively regulates inhibitory presynaptic differentiation through interacting with presynaptic NRXN2.</text>
</comment>
<evidence type="ECO:0000259" key="18">
    <source>
        <dbReference type="PROSITE" id="PS50835"/>
    </source>
</evidence>
<feature type="region of interest" description="Disordered" evidence="16">
    <location>
        <begin position="222"/>
        <end position="247"/>
    </location>
</feature>
<dbReference type="GO" id="GO:0009897">
    <property type="term" value="C:external side of plasma membrane"/>
    <property type="evidence" value="ECO:0007669"/>
    <property type="project" value="Ensembl"/>
</dbReference>
<evidence type="ECO:0000256" key="14">
    <source>
        <dbReference type="ARBA" id="ARBA00064633"/>
    </source>
</evidence>
<dbReference type="InParanoid" id="A0A803YD27"/>
<feature type="signal peptide" evidence="17">
    <location>
        <begin position="1"/>
        <end position="23"/>
    </location>
</feature>
<gene>
    <name evidence="19" type="primary">IGSF21</name>
</gene>
<dbReference type="InterPro" id="IPR003599">
    <property type="entry name" value="Ig_sub"/>
</dbReference>
<dbReference type="InterPro" id="IPR051427">
    <property type="entry name" value="Nectin/Nectin-like"/>
</dbReference>
<dbReference type="GO" id="GO:0098839">
    <property type="term" value="C:postsynaptic density membrane"/>
    <property type="evidence" value="ECO:0007669"/>
    <property type="project" value="Ensembl"/>
</dbReference>
<accession>A0A803YD27</accession>
<evidence type="ECO:0000256" key="4">
    <source>
        <dbReference type="ARBA" id="ARBA00022737"/>
    </source>
</evidence>
<name>A0A803YD27_MELGA</name>
<evidence type="ECO:0000256" key="17">
    <source>
        <dbReference type="SAM" id="SignalP"/>
    </source>
</evidence>
<dbReference type="GeneTree" id="ENSGT00390000002421"/>
<evidence type="ECO:0000256" key="12">
    <source>
        <dbReference type="ARBA" id="ARBA00055481"/>
    </source>
</evidence>
<dbReference type="GO" id="GO:0060077">
    <property type="term" value="C:inhibitory synapse"/>
    <property type="evidence" value="ECO:0007669"/>
    <property type="project" value="Ensembl"/>
</dbReference>
<dbReference type="Ensembl" id="ENSMGAT00000025646.1">
    <property type="protein sequence ID" value="ENSMGAP00000029674.1"/>
    <property type="gene ID" value="ENSMGAG00000000708.2"/>
</dbReference>
<feature type="domain" description="Ig-like" evidence="18">
    <location>
        <begin position="332"/>
        <end position="417"/>
    </location>
</feature>